<gene>
    <name evidence="1" type="ORF">LP422_21405</name>
</gene>
<reference evidence="1" key="1">
    <citation type="submission" date="2021-11" db="EMBL/GenBank/DDBJ databases">
        <title>Study of the species diversity of bacterial strains isolated from a unique natural object - Shulgan-Tash cave (Bashkiria).</title>
        <authorList>
            <person name="Sazanova A.L."/>
            <person name="Chirak E.R."/>
            <person name="Safronova V.I."/>
        </authorList>
    </citation>
    <scope>NUCLEOTIDE SEQUENCE</scope>
    <source>
        <strain evidence="1">P1</strain>
    </source>
</reference>
<accession>A0AC61U4T6</accession>
<evidence type="ECO:0000313" key="2">
    <source>
        <dbReference type="Proteomes" id="UP001059663"/>
    </source>
</evidence>
<protein>
    <submittedName>
        <fullName evidence="1">OmpA family protein</fullName>
    </submittedName>
</protein>
<proteinExistence type="predicted"/>
<name>A0AC61U4T6_9MICO</name>
<dbReference type="EMBL" id="CP087977">
    <property type="protein sequence ID" value="UUZ44802.1"/>
    <property type="molecule type" value="Genomic_DNA"/>
</dbReference>
<organism evidence="1 2">
    <name type="scientific">Janibacter limosus</name>
    <dbReference type="NCBI Taxonomy" id="53458"/>
    <lineage>
        <taxon>Bacteria</taxon>
        <taxon>Bacillati</taxon>
        <taxon>Actinomycetota</taxon>
        <taxon>Actinomycetes</taxon>
        <taxon>Micrococcales</taxon>
        <taxon>Intrasporangiaceae</taxon>
        <taxon>Janibacter</taxon>
    </lineage>
</organism>
<dbReference type="Proteomes" id="UP001059663">
    <property type="component" value="Chromosome"/>
</dbReference>
<sequence length="198" mass="20401">MSVSSRRRTAVAGVPVAPFVLLGAVGASASGAVDEPLTIDTLPTLTDAEVDAYRTAVQVPDIEAISVPDIEPFTPDVTTSGGSTVVSLDTDVLFEFGKAELGDPAQAAVSEAAKDVPKGAKVSVVGHTDSVGSTSANQKLSKQRARAVADVLEDERDDLVLSVSGKGESDPVAPNDSGGKDNPDGREKNRRVEIRYAG</sequence>
<evidence type="ECO:0000313" key="1">
    <source>
        <dbReference type="EMBL" id="UUZ44802.1"/>
    </source>
</evidence>